<name>A0A6C0DY96_9ZZZZ</name>
<proteinExistence type="predicted"/>
<feature type="region of interest" description="Disordered" evidence="1">
    <location>
        <begin position="92"/>
        <end position="123"/>
    </location>
</feature>
<feature type="transmembrane region" description="Helical" evidence="2">
    <location>
        <begin position="12"/>
        <end position="30"/>
    </location>
</feature>
<evidence type="ECO:0000256" key="2">
    <source>
        <dbReference type="SAM" id="Phobius"/>
    </source>
</evidence>
<keyword evidence="2" id="KW-1133">Transmembrane helix</keyword>
<keyword evidence="2" id="KW-0472">Membrane</keyword>
<sequence length="164" mass="18862">MAVSPKYIHNRKLLYFLFFVAFIDFLYLVYTNDMSSVTFFIMIFIITTFFTKNMIIILFISFISTNVVKYGLINEYQEGFAEDEEENEEAYVNESAEVEEDASKLNVEGGGKKEGLKPIDSDDHTLEKTDKLILPEIEVLEKMNKYKPLLDTLSGLSKNMAAFS</sequence>
<accession>A0A6C0DY96</accession>
<reference evidence="3" key="1">
    <citation type="journal article" date="2020" name="Nature">
        <title>Giant virus diversity and host interactions through global metagenomics.</title>
        <authorList>
            <person name="Schulz F."/>
            <person name="Roux S."/>
            <person name="Paez-Espino D."/>
            <person name="Jungbluth S."/>
            <person name="Walsh D.A."/>
            <person name="Denef V.J."/>
            <person name="McMahon K.D."/>
            <person name="Konstantinidis K.T."/>
            <person name="Eloe-Fadrosh E.A."/>
            <person name="Kyrpides N.C."/>
            <person name="Woyke T."/>
        </authorList>
    </citation>
    <scope>NUCLEOTIDE SEQUENCE</scope>
    <source>
        <strain evidence="3">GVMAG-M-3300023174-92</strain>
    </source>
</reference>
<organism evidence="3">
    <name type="scientific">viral metagenome</name>
    <dbReference type="NCBI Taxonomy" id="1070528"/>
    <lineage>
        <taxon>unclassified sequences</taxon>
        <taxon>metagenomes</taxon>
        <taxon>organismal metagenomes</taxon>
    </lineage>
</organism>
<dbReference type="EMBL" id="MN739689">
    <property type="protein sequence ID" value="QHT21300.1"/>
    <property type="molecule type" value="Genomic_DNA"/>
</dbReference>
<keyword evidence="2" id="KW-0812">Transmembrane</keyword>
<evidence type="ECO:0000313" key="3">
    <source>
        <dbReference type="EMBL" id="QHT21300.1"/>
    </source>
</evidence>
<protein>
    <submittedName>
        <fullName evidence="3">Uncharacterized protein</fullName>
    </submittedName>
</protein>
<evidence type="ECO:0000256" key="1">
    <source>
        <dbReference type="SAM" id="MobiDB-lite"/>
    </source>
</evidence>
<feature type="compositionally biased region" description="Basic and acidic residues" evidence="1">
    <location>
        <begin position="110"/>
        <end position="123"/>
    </location>
</feature>
<feature type="transmembrane region" description="Helical" evidence="2">
    <location>
        <begin position="36"/>
        <end position="63"/>
    </location>
</feature>
<dbReference type="AlphaFoldDB" id="A0A6C0DY96"/>